<organism evidence="10 11">
    <name type="scientific">Aeromicrobium camelliae</name>
    <dbReference type="NCBI Taxonomy" id="1538144"/>
    <lineage>
        <taxon>Bacteria</taxon>
        <taxon>Bacillati</taxon>
        <taxon>Actinomycetota</taxon>
        <taxon>Actinomycetes</taxon>
        <taxon>Propionibacteriales</taxon>
        <taxon>Nocardioidaceae</taxon>
        <taxon>Aeromicrobium</taxon>
    </lineage>
</organism>
<evidence type="ECO:0000256" key="9">
    <source>
        <dbReference type="HAMAP-Rule" id="MF_00236"/>
    </source>
</evidence>
<dbReference type="InterPro" id="IPR006312">
    <property type="entry name" value="TatA/E"/>
</dbReference>
<evidence type="ECO:0000256" key="1">
    <source>
        <dbReference type="ARBA" id="ARBA00004162"/>
    </source>
</evidence>
<accession>A0A3N6X4L8</accession>
<evidence type="ECO:0000256" key="2">
    <source>
        <dbReference type="ARBA" id="ARBA00022448"/>
    </source>
</evidence>
<comment type="similarity">
    <text evidence="9">Belongs to the TatA/E family.</text>
</comment>
<comment type="function">
    <text evidence="9">Part of the twin-arginine translocation (Tat) system that transports large folded proteins containing a characteristic twin-arginine motif in their signal peptide across membranes. TatA could form the protein-conducting channel of the Tat system.</text>
</comment>
<dbReference type="HAMAP" id="MF_00236">
    <property type="entry name" value="TatA_E"/>
    <property type="match status" value="1"/>
</dbReference>
<evidence type="ECO:0000256" key="8">
    <source>
        <dbReference type="ARBA" id="ARBA00023136"/>
    </source>
</evidence>
<dbReference type="GO" id="GO:0008320">
    <property type="term" value="F:protein transmembrane transporter activity"/>
    <property type="evidence" value="ECO:0007669"/>
    <property type="project" value="UniProtKB-UniRule"/>
</dbReference>
<evidence type="ECO:0000313" key="10">
    <source>
        <dbReference type="EMBL" id="RQN09065.1"/>
    </source>
</evidence>
<evidence type="ECO:0000256" key="7">
    <source>
        <dbReference type="ARBA" id="ARBA00023010"/>
    </source>
</evidence>
<keyword evidence="4 9" id="KW-0812">Transmembrane</keyword>
<keyword evidence="5 9" id="KW-0653">Protein transport</keyword>
<dbReference type="GO" id="GO:0043953">
    <property type="term" value="P:protein transport by the Tat complex"/>
    <property type="evidence" value="ECO:0007669"/>
    <property type="project" value="UniProtKB-UniRule"/>
</dbReference>
<comment type="subcellular location">
    <subcellularLocation>
        <location evidence="1 9">Cell membrane</location>
        <topology evidence="1 9">Single-pass membrane protein</topology>
    </subcellularLocation>
</comment>
<keyword evidence="2 9" id="KW-0813">Transport</keyword>
<keyword evidence="3 9" id="KW-1003">Cell membrane</keyword>
<gene>
    <name evidence="9" type="primary">tatA</name>
    <name evidence="10" type="ORF">EHW97_05075</name>
</gene>
<evidence type="ECO:0000256" key="4">
    <source>
        <dbReference type="ARBA" id="ARBA00022692"/>
    </source>
</evidence>
<keyword evidence="7 9" id="KW-0811">Translocation</keyword>
<proteinExistence type="inferred from homology"/>
<comment type="subunit">
    <text evidence="9">The Tat system comprises two distinct complexes: a TatABC complex, containing multiple copies of TatA, TatB and TatC subunits, and a separate TatA complex, containing only TatA subunits. Substrates initially bind to the TatABC complex, which probably triggers association of the separate TatA complex to form the active translocon.</text>
</comment>
<dbReference type="Proteomes" id="UP000275225">
    <property type="component" value="Unassembled WGS sequence"/>
</dbReference>
<dbReference type="GO" id="GO:0033281">
    <property type="term" value="C:TAT protein transport complex"/>
    <property type="evidence" value="ECO:0007669"/>
    <property type="project" value="UniProtKB-UniRule"/>
</dbReference>
<dbReference type="Gene3D" id="1.20.5.3310">
    <property type="match status" value="1"/>
</dbReference>
<dbReference type="InterPro" id="IPR003369">
    <property type="entry name" value="TatA/B/E"/>
</dbReference>
<dbReference type="PANTHER" id="PTHR42982">
    <property type="entry name" value="SEC-INDEPENDENT PROTEIN TRANSLOCASE PROTEIN TATA"/>
    <property type="match status" value="1"/>
</dbReference>
<dbReference type="EMBL" id="RQJX01000004">
    <property type="protein sequence ID" value="RQN09065.1"/>
    <property type="molecule type" value="Genomic_DNA"/>
</dbReference>
<keyword evidence="6 9" id="KW-1133">Transmembrane helix</keyword>
<keyword evidence="8 9" id="KW-0472">Membrane</keyword>
<keyword evidence="11" id="KW-1185">Reference proteome</keyword>
<dbReference type="PANTHER" id="PTHR42982:SF1">
    <property type="entry name" value="SEC-INDEPENDENT PROTEIN TRANSLOCASE PROTEIN TATA"/>
    <property type="match status" value="1"/>
</dbReference>
<sequence length="58" mass="6412">MIRQIGATELLLVAAVAVLMFGGAKLPDLARQSGRALRIFKAEMRAADEDEARRRQDD</sequence>
<evidence type="ECO:0000256" key="5">
    <source>
        <dbReference type="ARBA" id="ARBA00022927"/>
    </source>
</evidence>
<dbReference type="RefSeq" id="WP_124236072.1">
    <property type="nucleotide sequence ID" value="NZ_JBHUFI010000001.1"/>
</dbReference>
<dbReference type="Pfam" id="PF02416">
    <property type="entry name" value="TatA_B_E"/>
    <property type="match status" value="1"/>
</dbReference>
<comment type="caution">
    <text evidence="10">The sequence shown here is derived from an EMBL/GenBank/DDBJ whole genome shotgun (WGS) entry which is preliminary data.</text>
</comment>
<protein>
    <recommendedName>
        <fullName evidence="9">Sec-independent protein translocase protein TatA</fullName>
    </recommendedName>
</protein>
<evidence type="ECO:0000256" key="6">
    <source>
        <dbReference type="ARBA" id="ARBA00022989"/>
    </source>
</evidence>
<dbReference type="AlphaFoldDB" id="A0A3N6X4L8"/>
<name>A0A3N6X4L8_9ACTN</name>
<evidence type="ECO:0000313" key="11">
    <source>
        <dbReference type="Proteomes" id="UP000275225"/>
    </source>
</evidence>
<evidence type="ECO:0000256" key="3">
    <source>
        <dbReference type="ARBA" id="ARBA00022475"/>
    </source>
</evidence>
<reference evidence="10 11" key="1">
    <citation type="submission" date="2018-11" db="EMBL/GenBank/DDBJ databases">
        <authorList>
            <person name="Li F."/>
        </authorList>
    </citation>
    <scope>NUCLEOTIDE SEQUENCE [LARGE SCALE GENOMIC DNA]</scope>
    <source>
        <strain evidence="10 11">YS17T</strain>
    </source>
</reference>